<keyword evidence="2" id="KW-0732">Signal</keyword>
<feature type="signal peptide" evidence="2">
    <location>
        <begin position="1"/>
        <end position="23"/>
    </location>
</feature>
<feature type="compositionally biased region" description="Basic residues" evidence="1">
    <location>
        <begin position="34"/>
        <end position="43"/>
    </location>
</feature>
<gene>
    <name evidence="3" type="ORF">Tdes44962_MAKER10252</name>
</gene>
<comment type="caution">
    <text evidence="3">The sequence shown here is derived from an EMBL/GenBank/DDBJ whole genome shotgun (WGS) entry which is preliminary data.</text>
</comment>
<evidence type="ECO:0000313" key="4">
    <source>
        <dbReference type="Proteomes" id="UP001138500"/>
    </source>
</evidence>
<sequence length="133" mass="15117">MLVRMRRISRALRISMMLGMTFLRMTFQEMTTPKKTKRTPQKKARMEPRQSAQSAAWPLVSAACICEQAGSSRATRHPNRERATPQLGPRENPSQSPPKLWNRGGTIHRHPMNPMLITQIIYNVPSTSPQPPS</sequence>
<dbReference type="AlphaFoldDB" id="A0A9W7VZT4"/>
<accession>A0A9W7VZT4</accession>
<evidence type="ECO:0000313" key="3">
    <source>
        <dbReference type="EMBL" id="KAH9823663.1"/>
    </source>
</evidence>
<evidence type="ECO:0000256" key="2">
    <source>
        <dbReference type="SAM" id="SignalP"/>
    </source>
</evidence>
<evidence type="ECO:0008006" key="5">
    <source>
        <dbReference type="Google" id="ProtNLM"/>
    </source>
</evidence>
<evidence type="ECO:0000256" key="1">
    <source>
        <dbReference type="SAM" id="MobiDB-lite"/>
    </source>
</evidence>
<reference evidence="3 4" key="2">
    <citation type="journal article" date="2021" name="Curr. Genet.">
        <title>Genetic response to nitrogen starvation in the aggressive Eucalyptus foliar pathogen Teratosphaeria destructans.</title>
        <authorList>
            <person name="Havenga M."/>
            <person name="Wingfield B.D."/>
            <person name="Wingfield M.J."/>
            <person name="Dreyer L.L."/>
            <person name="Roets F."/>
            <person name="Aylward J."/>
        </authorList>
    </citation>
    <scope>NUCLEOTIDE SEQUENCE [LARGE SCALE GENOMIC DNA]</scope>
    <source>
        <strain evidence="3">CMW44962</strain>
    </source>
</reference>
<protein>
    <recommendedName>
        <fullName evidence="5">Secreted protein</fullName>
    </recommendedName>
</protein>
<dbReference type="EMBL" id="RIBY02002183">
    <property type="protein sequence ID" value="KAH9823663.1"/>
    <property type="molecule type" value="Genomic_DNA"/>
</dbReference>
<reference evidence="3 4" key="1">
    <citation type="journal article" date="2018" name="IMA Fungus">
        <title>IMA Genome-F 10: Nine draft genome sequences of Claviceps purpurea s.lat., including C. arundinis, C. humidiphila, and C. cf. spartinae, pseudomolecules for the pitch canker pathogen Fusarium circinatum, draft genome of Davidsoniella eucalypti, Grosmannia galeiformis, Quambalaria eucalypti, and Teratosphaeria destructans.</title>
        <authorList>
            <person name="Wingfield B.D."/>
            <person name="Liu M."/>
            <person name="Nguyen H.D."/>
            <person name="Lane F.A."/>
            <person name="Morgan S.W."/>
            <person name="De Vos L."/>
            <person name="Wilken P.M."/>
            <person name="Duong T.A."/>
            <person name="Aylward J."/>
            <person name="Coetzee M.P."/>
            <person name="Dadej K."/>
            <person name="De Beer Z.W."/>
            <person name="Findlay W."/>
            <person name="Havenga M."/>
            <person name="Kolarik M."/>
            <person name="Menzies J.G."/>
            <person name="Naidoo K."/>
            <person name="Pochopski O."/>
            <person name="Shoukouhi P."/>
            <person name="Santana Q.C."/>
            <person name="Seifert K.A."/>
            <person name="Soal N."/>
            <person name="Steenkamp E.T."/>
            <person name="Tatham C.T."/>
            <person name="van der Nest M.A."/>
            <person name="Wingfield M.J."/>
        </authorList>
    </citation>
    <scope>NUCLEOTIDE SEQUENCE [LARGE SCALE GENOMIC DNA]</scope>
    <source>
        <strain evidence="3">CMW44962</strain>
    </source>
</reference>
<proteinExistence type="predicted"/>
<name>A0A9W7VZT4_9PEZI</name>
<feature type="region of interest" description="Disordered" evidence="1">
    <location>
        <begin position="69"/>
        <end position="108"/>
    </location>
</feature>
<feature type="chain" id="PRO_5040999445" description="Secreted protein" evidence="2">
    <location>
        <begin position="24"/>
        <end position="133"/>
    </location>
</feature>
<dbReference type="Proteomes" id="UP001138500">
    <property type="component" value="Unassembled WGS sequence"/>
</dbReference>
<organism evidence="3 4">
    <name type="scientific">Teratosphaeria destructans</name>
    <dbReference type="NCBI Taxonomy" id="418781"/>
    <lineage>
        <taxon>Eukaryota</taxon>
        <taxon>Fungi</taxon>
        <taxon>Dikarya</taxon>
        <taxon>Ascomycota</taxon>
        <taxon>Pezizomycotina</taxon>
        <taxon>Dothideomycetes</taxon>
        <taxon>Dothideomycetidae</taxon>
        <taxon>Mycosphaerellales</taxon>
        <taxon>Teratosphaeriaceae</taxon>
        <taxon>Teratosphaeria</taxon>
    </lineage>
</organism>
<keyword evidence="4" id="KW-1185">Reference proteome</keyword>
<feature type="region of interest" description="Disordered" evidence="1">
    <location>
        <begin position="31"/>
        <end position="54"/>
    </location>
</feature>